<dbReference type="EMBL" id="VSWC01000080">
    <property type="protein sequence ID" value="KAA1092779.1"/>
    <property type="molecule type" value="Genomic_DNA"/>
</dbReference>
<organism evidence="3 4">
    <name type="scientific">Puccinia graminis f. sp. tritici</name>
    <dbReference type="NCBI Taxonomy" id="56615"/>
    <lineage>
        <taxon>Eukaryota</taxon>
        <taxon>Fungi</taxon>
        <taxon>Dikarya</taxon>
        <taxon>Basidiomycota</taxon>
        <taxon>Pucciniomycotina</taxon>
        <taxon>Pucciniomycetes</taxon>
        <taxon>Pucciniales</taxon>
        <taxon>Pucciniaceae</taxon>
        <taxon>Puccinia</taxon>
    </lineage>
</organism>
<keyword evidence="4" id="KW-1185">Reference proteome</keyword>
<feature type="compositionally biased region" description="Basic and acidic residues" evidence="1">
    <location>
        <begin position="316"/>
        <end position="325"/>
    </location>
</feature>
<dbReference type="AlphaFoldDB" id="A0A5B0NY58"/>
<proteinExistence type="predicted"/>
<evidence type="ECO:0000313" key="5">
    <source>
        <dbReference type="Proteomes" id="UP000325313"/>
    </source>
</evidence>
<accession>A0A5B0NY58</accession>
<feature type="compositionally biased region" description="Low complexity" evidence="1">
    <location>
        <begin position="286"/>
        <end position="295"/>
    </location>
</feature>
<evidence type="ECO:0000313" key="3">
    <source>
        <dbReference type="EMBL" id="KAA1092779.1"/>
    </source>
</evidence>
<evidence type="ECO:0000256" key="1">
    <source>
        <dbReference type="SAM" id="MobiDB-lite"/>
    </source>
</evidence>
<feature type="region of interest" description="Disordered" evidence="1">
    <location>
        <begin position="246"/>
        <end position="362"/>
    </location>
</feature>
<comment type="caution">
    <text evidence="3">The sequence shown here is derived from an EMBL/GenBank/DDBJ whole genome shotgun (WGS) entry which is preliminary data.</text>
</comment>
<dbReference type="Proteomes" id="UP000325313">
    <property type="component" value="Unassembled WGS sequence"/>
</dbReference>
<sequence>MANQRRPTRPMYAVGPLDIIDLMGNDLTPGRNFGLFHYLTSIVVTHPTEGETNCVVDLSGYGSRANSLTKDNVYLTCGRLLKNPNGSYHFFYEPHLSLAVGRSEAFIDERRHSRLLGKVIAFGFGSIISTQQKAGVGPNGGHQEDLEVVMRHHDWNSVTRALVDFETVYIVPGNKVLGNTFGFFVVGSEALIIGNITQFDEGRGAWMVMTSMFSITSNAQNGAVAAIGTPSSTGSTNQLRHNLRRIGSATTPTPPGRAPAQVFSTPGEEPNRENALPSNIFPTPTPSTSRLSPTPAEEREAGEIDEENNEVPEDKDDYHFVNTDKKGKRAARPVTRPTGPTPNNSQAGPSSLSEAQKKFKKL</sequence>
<dbReference type="OrthoDB" id="2507489at2759"/>
<feature type="compositionally biased region" description="Polar residues" evidence="1">
    <location>
        <begin position="341"/>
        <end position="354"/>
    </location>
</feature>
<dbReference type="Proteomes" id="UP000324748">
    <property type="component" value="Unassembled WGS sequence"/>
</dbReference>
<gene>
    <name evidence="3" type="ORF">PGT21_013905</name>
    <name evidence="2" type="ORF">PGTUg99_012363</name>
</gene>
<name>A0A5B0NY58_PUCGR</name>
<evidence type="ECO:0000313" key="4">
    <source>
        <dbReference type="Proteomes" id="UP000324748"/>
    </source>
</evidence>
<feature type="compositionally biased region" description="Acidic residues" evidence="1">
    <location>
        <begin position="303"/>
        <end position="315"/>
    </location>
</feature>
<reference evidence="4 5" key="1">
    <citation type="submission" date="2019-05" db="EMBL/GenBank/DDBJ databases">
        <title>Emergence of the Ug99 lineage of the wheat stem rust pathogen through somatic hybridization.</title>
        <authorList>
            <person name="Li F."/>
            <person name="Upadhyaya N.M."/>
            <person name="Sperschneider J."/>
            <person name="Matny O."/>
            <person name="Nguyen-Phuc H."/>
            <person name="Mago R."/>
            <person name="Raley C."/>
            <person name="Miller M.E."/>
            <person name="Silverstein K.A.T."/>
            <person name="Henningsen E."/>
            <person name="Hirsch C.D."/>
            <person name="Visser B."/>
            <person name="Pretorius Z.A."/>
            <person name="Steffenson B.J."/>
            <person name="Schwessinger B."/>
            <person name="Dodds P.N."/>
            <person name="Figueroa M."/>
        </authorList>
    </citation>
    <scope>NUCLEOTIDE SEQUENCE [LARGE SCALE GENOMIC DNA]</scope>
    <source>
        <strain evidence="3">21-0</strain>
        <strain evidence="2 5">Ug99</strain>
    </source>
</reference>
<evidence type="ECO:0000313" key="2">
    <source>
        <dbReference type="EMBL" id="KAA1064148.1"/>
    </source>
</evidence>
<dbReference type="EMBL" id="VDEP01000515">
    <property type="protein sequence ID" value="KAA1064148.1"/>
    <property type="molecule type" value="Genomic_DNA"/>
</dbReference>
<protein>
    <submittedName>
        <fullName evidence="3">Uncharacterized protein</fullName>
    </submittedName>
</protein>